<dbReference type="PANTHER" id="PTHR34477:SF1">
    <property type="entry name" value="UPF0213 PROTEIN YHBQ"/>
    <property type="match status" value="1"/>
</dbReference>
<dbReference type="InterPro" id="IPR050190">
    <property type="entry name" value="UPF0213_domain"/>
</dbReference>
<dbReference type="Gene3D" id="3.40.1440.10">
    <property type="entry name" value="GIY-YIG endonuclease"/>
    <property type="match status" value="1"/>
</dbReference>
<dbReference type="InterPro" id="IPR000305">
    <property type="entry name" value="GIY-YIG_endonuc"/>
</dbReference>
<reference evidence="2" key="1">
    <citation type="journal article" date="2020" name="Nature">
        <title>Giant virus diversity and host interactions through global metagenomics.</title>
        <authorList>
            <person name="Schulz F."/>
            <person name="Roux S."/>
            <person name="Paez-Espino D."/>
            <person name="Jungbluth S."/>
            <person name="Walsh D.A."/>
            <person name="Denef V.J."/>
            <person name="McMahon K.D."/>
            <person name="Konstantinidis K.T."/>
            <person name="Eloe-Fadrosh E.A."/>
            <person name="Kyrpides N.C."/>
            <person name="Woyke T."/>
        </authorList>
    </citation>
    <scope>NUCLEOTIDE SEQUENCE</scope>
    <source>
        <strain evidence="2">GVMAG-S-1021933-23</strain>
    </source>
</reference>
<dbReference type="SUPFAM" id="SSF82771">
    <property type="entry name" value="GIY-YIG endonuclease"/>
    <property type="match status" value="1"/>
</dbReference>
<feature type="domain" description="GIY-YIG" evidence="1">
    <location>
        <begin position="11"/>
        <end position="82"/>
    </location>
</feature>
<name>A0A6C0ADF2_9ZZZZ</name>
<evidence type="ECO:0000313" key="2">
    <source>
        <dbReference type="EMBL" id="QHS77754.1"/>
    </source>
</evidence>
<proteinExistence type="predicted"/>
<dbReference type="AlphaFoldDB" id="A0A6C0ADF2"/>
<dbReference type="EMBL" id="MN740593">
    <property type="protein sequence ID" value="QHS77754.1"/>
    <property type="molecule type" value="Genomic_DNA"/>
</dbReference>
<dbReference type="PANTHER" id="PTHR34477">
    <property type="entry name" value="UPF0213 PROTEIN YHBQ"/>
    <property type="match status" value="1"/>
</dbReference>
<protein>
    <recommendedName>
        <fullName evidence="1">GIY-YIG domain-containing protein</fullName>
    </recommendedName>
</protein>
<organism evidence="2">
    <name type="scientific">viral metagenome</name>
    <dbReference type="NCBI Taxonomy" id="1070528"/>
    <lineage>
        <taxon>unclassified sequences</taxon>
        <taxon>metagenomes</taxon>
        <taxon>organismal metagenomes</taxon>
    </lineage>
</organism>
<evidence type="ECO:0000259" key="1">
    <source>
        <dbReference type="PROSITE" id="PS50164"/>
    </source>
</evidence>
<accession>A0A6C0ADF2</accession>
<dbReference type="InterPro" id="IPR035901">
    <property type="entry name" value="GIY-YIG_endonuc_sf"/>
</dbReference>
<sequence length="186" mass="22275">MSNFQGAISGKQRYLYVLELKDGFYYVGSTNNLERRYKQHLEGKSSAQWTKLHPPIKMIHTQEMFEDHEENNLTVYYMKKIKGGINKVRGGNYCKEKLKYRIFCGLKKRLKYITTDMSLKEINDIFCEFKMAKYDTKIETIESKLLKKLYIEEEDVKDEDIKNFDLNLIRDEEKKKEKKKSRIVKN</sequence>
<dbReference type="PROSITE" id="PS50164">
    <property type="entry name" value="GIY_YIG"/>
    <property type="match status" value="1"/>
</dbReference>
<dbReference type="Pfam" id="PF01541">
    <property type="entry name" value="GIY-YIG"/>
    <property type="match status" value="1"/>
</dbReference>